<dbReference type="EMBL" id="JBGXBU010000006">
    <property type="protein sequence ID" value="MFM4894115.1"/>
    <property type="molecule type" value="Genomic_DNA"/>
</dbReference>
<proteinExistence type="predicted"/>
<dbReference type="Proteomes" id="UP001630969">
    <property type="component" value="Unassembled WGS sequence"/>
</dbReference>
<dbReference type="NCBIfam" id="NF047637">
    <property type="entry name" value="lipo_CC0125"/>
    <property type="match status" value="1"/>
</dbReference>
<feature type="chain" id="PRO_5046599484" evidence="1">
    <location>
        <begin position="20"/>
        <end position="148"/>
    </location>
</feature>
<accession>A0ABW9GV32</accession>
<organism evidence="2 3">
    <name type="scientific">Aeromonas bivalvium</name>
    <dbReference type="NCBI Taxonomy" id="440079"/>
    <lineage>
        <taxon>Bacteria</taxon>
        <taxon>Pseudomonadati</taxon>
        <taxon>Pseudomonadota</taxon>
        <taxon>Gammaproteobacteria</taxon>
        <taxon>Aeromonadales</taxon>
        <taxon>Aeromonadaceae</taxon>
        <taxon>Aeromonas</taxon>
    </lineage>
</organism>
<dbReference type="GeneID" id="97221380"/>
<sequence>MFVRLLLLCALLLAGCATPYDSKPSLWGGQTGFSQSQIGPDRWQIEFVGNDLVSRETARKYVLKRAGELALAQGYGWVEVMSLDIVRDAVRATPRRPQFGFDRYEPDTFMEQLHVEHRISALLILRLAHRQQGDEALSAAYLARIATD</sequence>
<protein>
    <submittedName>
        <fullName evidence="2">Uncharacterized protein</fullName>
    </submittedName>
</protein>
<dbReference type="RefSeq" id="WP_408791074.1">
    <property type="nucleotide sequence ID" value="NZ_JBGXBU010000006.1"/>
</dbReference>
<feature type="signal peptide" evidence="1">
    <location>
        <begin position="1"/>
        <end position="19"/>
    </location>
</feature>
<evidence type="ECO:0000313" key="2">
    <source>
        <dbReference type="EMBL" id="MFM4894115.1"/>
    </source>
</evidence>
<name>A0ABW9GV32_9GAMM</name>
<reference evidence="2 3" key="1">
    <citation type="submission" date="2024-09" db="EMBL/GenBank/DDBJ databases">
        <title>Aeromonas strains Genome sequencing and assembly.</title>
        <authorList>
            <person name="Hu X."/>
            <person name="Tang B."/>
        </authorList>
    </citation>
    <scope>NUCLEOTIDE SEQUENCE [LARGE SCALE GENOMIC DNA]</scope>
    <source>
        <strain evidence="2 3">NB23SCDHY001</strain>
    </source>
</reference>
<evidence type="ECO:0000313" key="3">
    <source>
        <dbReference type="Proteomes" id="UP001630969"/>
    </source>
</evidence>
<dbReference type="PROSITE" id="PS51257">
    <property type="entry name" value="PROKAR_LIPOPROTEIN"/>
    <property type="match status" value="1"/>
</dbReference>
<comment type="caution">
    <text evidence="2">The sequence shown here is derived from an EMBL/GenBank/DDBJ whole genome shotgun (WGS) entry which is preliminary data.</text>
</comment>
<evidence type="ECO:0000256" key="1">
    <source>
        <dbReference type="SAM" id="SignalP"/>
    </source>
</evidence>
<keyword evidence="3" id="KW-1185">Reference proteome</keyword>
<keyword evidence="1" id="KW-0732">Signal</keyword>
<gene>
    <name evidence="2" type="ORF">ACEUDJ_14740</name>
</gene>